<organism evidence="2 3">
    <name type="scientific">Mycena pura</name>
    <dbReference type="NCBI Taxonomy" id="153505"/>
    <lineage>
        <taxon>Eukaryota</taxon>
        <taxon>Fungi</taxon>
        <taxon>Dikarya</taxon>
        <taxon>Basidiomycota</taxon>
        <taxon>Agaricomycotina</taxon>
        <taxon>Agaricomycetes</taxon>
        <taxon>Agaricomycetidae</taxon>
        <taxon>Agaricales</taxon>
        <taxon>Marasmiineae</taxon>
        <taxon>Mycenaceae</taxon>
        <taxon>Mycena</taxon>
    </lineage>
</organism>
<feature type="region of interest" description="Disordered" evidence="1">
    <location>
        <begin position="543"/>
        <end position="604"/>
    </location>
</feature>
<sequence>MSGRNPRVFGVSEPGGLWNFGDFGTSLWHFGVRNFGVSAFGVSAFRRFEASEIDLKLQRPPDFFPLWRSPTHTPEHYLRQITEAGMRSTGRRETGARRGDDVRGTPPLRACSAQPTACRHPVPPVRMPPDAPTFLPVPPYASQYLRVATNLRSPFSEPVNLWMSLTNIHDRPHNLWSSPHHLRSFIVSRRFGDPALRRFGDLAVRRFAATTEQSPKEPWKLRPRPALSHPRPRLRLAMVLMDQTLSREFTTLCPSRMTPVAIQASLRAGSPGLRTPGHAPKAPRRFGDSEVRRFGGSQPPPNHLRNLSPSCISPSNLALKPPAPRLPRGCCRRLSELALESRALNLDPQTRPHDPEGTSGFLGVSGQFRSLGTSALGASAISAFGDSPRRFRRFGGSQPQPDNLRSPQRFGVPGVSSVLVLDAAALRSLGDFGGSQPLMNLRGPWYLGVTMPRRFGASVFRVVGLHPDPPELWPAFRPLRLDLRISKPLGLGLTCLVPPDRFPWLRSGYIVTPGHGDSLPRSLRIPLCPESLRSRIRNSELGDTNCFSRDVPSDKTCNRQLPPPSQPAALPAPARRASRPPARPPATRPPAAATYALDPPLSAP</sequence>
<feature type="compositionally biased region" description="Basic and acidic residues" evidence="1">
    <location>
        <begin position="90"/>
        <end position="103"/>
    </location>
</feature>
<evidence type="ECO:0000256" key="1">
    <source>
        <dbReference type="SAM" id="MobiDB-lite"/>
    </source>
</evidence>
<evidence type="ECO:0000313" key="3">
    <source>
        <dbReference type="Proteomes" id="UP001219525"/>
    </source>
</evidence>
<name>A0AAD6UQW4_9AGAR</name>
<reference evidence="2" key="1">
    <citation type="submission" date="2023-03" db="EMBL/GenBank/DDBJ databases">
        <title>Massive genome expansion in bonnet fungi (Mycena s.s.) driven by repeated elements and novel gene families across ecological guilds.</title>
        <authorList>
            <consortium name="Lawrence Berkeley National Laboratory"/>
            <person name="Harder C.B."/>
            <person name="Miyauchi S."/>
            <person name="Viragh M."/>
            <person name="Kuo A."/>
            <person name="Thoen E."/>
            <person name="Andreopoulos B."/>
            <person name="Lu D."/>
            <person name="Skrede I."/>
            <person name="Drula E."/>
            <person name="Henrissat B."/>
            <person name="Morin E."/>
            <person name="Kohler A."/>
            <person name="Barry K."/>
            <person name="LaButti K."/>
            <person name="Morin E."/>
            <person name="Salamov A."/>
            <person name="Lipzen A."/>
            <person name="Mereny Z."/>
            <person name="Hegedus B."/>
            <person name="Baldrian P."/>
            <person name="Stursova M."/>
            <person name="Weitz H."/>
            <person name="Taylor A."/>
            <person name="Grigoriev I.V."/>
            <person name="Nagy L.G."/>
            <person name="Martin F."/>
            <person name="Kauserud H."/>
        </authorList>
    </citation>
    <scope>NUCLEOTIDE SEQUENCE</scope>
    <source>
        <strain evidence="2">9144</strain>
    </source>
</reference>
<accession>A0AAD6UQW4</accession>
<evidence type="ECO:0000313" key="2">
    <source>
        <dbReference type="EMBL" id="KAJ7192612.1"/>
    </source>
</evidence>
<gene>
    <name evidence="2" type="ORF">GGX14DRAFT_406139</name>
</gene>
<dbReference type="EMBL" id="JARJCW010000117">
    <property type="protein sequence ID" value="KAJ7192612.1"/>
    <property type="molecule type" value="Genomic_DNA"/>
</dbReference>
<protein>
    <submittedName>
        <fullName evidence="2">Uncharacterized protein</fullName>
    </submittedName>
</protein>
<comment type="caution">
    <text evidence="2">The sequence shown here is derived from an EMBL/GenBank/DDBJ whole genome shotgun (WGS) entry which is preliminary data.</text>
</comment>
<dbReference type="Proteomes" id="UP001219525">
    <property type="component" value="Unassembled WGS sequence"/>
</dbReference>
<proteinExistence type="predicted"/>
<feature type="region of interest" description="Disordered" evidence="1">
    <location>
        <begin position="85"/>
        <end position="123"/>
    </location>
</feature>
<dbReference type="AlphaFoldDB" id="A0AAD6UQW4"/>
<keyword evidence="3" id="KW-1185">Reference proteome</keyword>